<dbReference type="KEGG" id="mmar:MODMU_5381"/>
<dbReference type="HOGENOM" id="CLU_028028_1_0_11"/>
<gene>
    <name evidence="3" type="ordered locus">MODMU_5381</name>
</gene>
<reference evidence="3 4" key="1">
    <citation type="journal article" date="2012" name="J. Bacteriol.">
        <title>Genome Sequence of Radiation-Resistant Modestobacter marinus Strain BC501, a Representative Actinobacterium That Thrives on Calcareous Stone Surfaces.</title>
        <authorList>
            <person name="Normand P."/>
            <person name="Gury J."/>
            <person name="Pujic P."/>
            <person name="Chouaia B."/>
            <person name="Crotti E."/>
            <person name="Brusetti L."/>
            <person name="Daffonchio D."/>
            <person name="Vacherie B."/>
            <person name="Barbe V."/>
            <person name="Medigue C."/>
            <person name="Calteau A."/>
            <person name="Ghodhbane-Gtari F."/>
            <person name="Essoussi I."/>
            <person name="Nouioui I."/>
            <person name="Abbassi-Ghozzi I."/>
            <person name="Gtari M."/>
        </authorList>
    </citation>
    <scope>NUCLEOTIDE SEQUENCE [LARGE SCALE GENOMIC DNA]</scope>
    <source>
        <strain evidence="4">BC 501</strain>
    </source>
</reference>
<protein>
    <recommendedName>
        <fullName evidence="2">FAD dependent oxidoreductase domain-containing protein</fullName>
    </recommendedName>
</protein>
<dbReference type="PRINTS" id="PR00420">
    <property type="entry name" value="RNGMNOXGNASE"/>
</dbReference>
<dbReference type="PANTHER" id="PTHR43422:SF3">
    <property type="entry name" value="THIAMINE THIAZOLE SYNTHASE"/>
    <property type="match status" value="1"/>
</dbReference>
<feature type="compositionally biased region" description="Low complexity" evidence="1">
    <location>
        <begin position="432"/>
        <end position="449"/>
    </location>
</feature>
<evidence type="ECO:0000313" key="4">
    <source>
        <dbReference type="Proteomes" id="UP000006461"/>
    </source>
</evidence>
<evidence type="ECO:0000259" key="2">
    <source>
        <dbReference type="Pfam" id="PF01266"/>
    </source>
</evidence>
<dbReference type="PANTHER" id="PTHR43422">
    <property type="entry name" value="THIAMINE THIAZOLE SYNTHASE"/>
    <property type="match status" value="1"/>
</dbReference>
<evidence type="ECO:0000313" key="3">
    <source>
        <dbReference type="EMBL" id="CCH90755.1"/>
    </source>
</evidence>
<dbReference type="InterPro" id="IPR006076">
    <property type="entry name" value="FAD-dep_OxRdtase"/>
</dbReference>
<dbReference type="AlphaFoldDB" id="I4F542"/>
<evidence type="ECO:0000256" key="1">
    <source>
        <dbReference type="SAM" id="MobiDB-lite"/>
    </source>
</evidence>
<dbReference type="STRING" id="477641.MODMU_5381"/>
<dbReference type="Pfam" id="PF04820">
    <property type="entry name" value="Trp_halogenase"/>
    <property type="match status" value="1"/>
</dbReference>
<dbReference type="OMA" id="TSDIHER"/>
<proteinExistence type="predicted"/>
<dbReference type="OrthoDB" id="9790035at2"/>
<feature type="region of interest" description="Disordered" evidence="1">
    <location>
        <begin position="432"/>
        <end position="456"/>
    </location>
</feature>
<sequence length="473" mass="49794">MQVVIAGGGVAGLTAALALARQGHRVQVVDRDDSPRPADVAGAAAWPRRGVAQFQQPHAFLARLFHELERGLPDVLDSLRAIGVPQVELVDGLRAMWCRRSTLEWVLRGTAEAEPGVAMVYAAVREVRVDGGAVTGVELADGRVLPADLVVDATGRRGRVSRPWLQEVVDSPADEVYTSRRYRLRPGASFGPVNRGVISVAEGDGYTLLVFPHDADVFTVCFTRLPDDPGLTGLRETAAFEAATRLVPLAATWTDADRAEPVSDVVVMGGLRNTFRELAGSAPLGLQPLADAVCTTNPHFGRGTSLAVSHALRLAGAVAAAPADARSWRAELDAWSRGELRAWFDDARRTDEARAAMWRAVRDGGGPAVGRPPAGPEVPHLLVLAAAGADRTVGRAVLRHMHLVDPPEALAEVRPRVADLLAAGWLPGRPVPGAAASAPPGTPSGAPGAPAAPPRRELVEALRPELGSVASTA</sequence>
<keyword evidence="4" id="KW-1185">Reference proteome</keyword>
<dbReference type="SUPFAM" id="SSF51905">
    <property type="entry name" value="FAD/NAD(P)-binding domain"/>
    <property type="match status" value="1"/>
</dbReference>
<dbReference type="eggNOG" id="COG0654">
    <property type="taxonomic scope" value="Bacteria"/>
</dbReference>
<dbReference type="Proteomes" id="UP000006461">
    <property type="component" value="Chromosome"/>
</dbReference>
<name>I4F542_MODI5</name>
<dbReference type="InterPro" id="IPR006905">
    <property type="entry name" value="Flavin_halogenase"/>
</dbReference>
<organism evidence="3 4">
    <name type="scientific">Modestobacter italicus (strain DSM 44449 / CECT 9708 / BC 501)</name>
    <dbReference type="NCBI Taxonomy" id="2732864"/>
    <lineage>
        <taxon>Bacteria</taxon>
        <taxon>Bacillati</taxon>
        <taxon>Actinomycetota</taxon>
        <taxon>Actinomycetes</taxon>
        <taxon>Geodermatophilales</taxon>
        <taxon>Geodermatophilaceae</taxon>
        <taxon>Modestobacter</taxon>
    </lineage>
</organism>
<dbReference type="Gene3D" id="3.50.50.60">
    <property type="entry name" value="FAD/NAD(P)-binding domain"/>
    <property type="match status" value="1"/>
</dbReference>
<dbReference type="EMBL" id="FO203431">
    <property type="protein sequence ID" value="CCH90755.1"/>
    <property type="molecule type" value="Genomic_DNA"/>
</dbReference>
<dbReference type="InterPro" id="IPR036188">
    <property type="entry name" value="FAD/NAD-bd_sf"/>
</dbReference>
<dbReference type="Pfam" id="PF01266">
    <property type="entry name" value="DAO"/>
    <property type="match status" value="1"/>
</dbReference>
<accession>I4F542</accession>
<feature type="domain" description="FAD dependent oxidoreductase" evidence="2">
    <location>
        <begin position="3"/>
        <end position="67"/>
    </location>
</feature>